<gene>
    <name evidence="2" type="ORF">PPENT_87.1.T0200331</name>
</gene>
<reference evidence="2" key="1">
    <citation type="submission" date="2021-01" db="EMBL/GenBank/DDBJ databases">
        <authorList>
            <consortium name="Genoscope - CEA"/>
            <person name="William W."/>
        </authorList>
    </citation>
    <scope>NUCLEOTIDE SEQUENCE</scope>
</reference>
<protein>
    <submittedName>
        <fullName evidence="2">Uncharacterized protein</fullName>
    </submittedName>
</protein>
<feature type="transmembrane region" description="Helical" evidence="1">
    <location>
        <begin position="55"/>
        <end position="75"/>
    </location>
</feature>
<proteinExistence type="predicted"/>
<accession>A0A8S1TI57</accession>
<keyword evidence="1" id="KW-0472">Membrane</keyword>
<evidence type="ECO:0000313" key="2">
    <source>
        <dbReference type="EMBL" id="CAD8150559.1"/>
    </source>
</evidence>
<evidence type="ECO:0000313" key="3">
    <source>
        <dbReference type="Proteomes" id="UP000689195"/>
    </source>
</evidence>
<evidence type="ECO:0000256" key="1">
    <source>
        <dbReference type="SAM" id="Phobius"/>
    </source>
</evidence>
<keyword evidence="3" id="KW-1185">Reference proteome</keyword>
<organism evidence="2 3">
    <name type="scientific">Paramecium pentaurelia</name>
    <dbReference type="NCBI Taxonomy" id="43138"/>
    <lineage>
        <taxon>Eukaryota</taxon>
        <taxon>Sar</taxon>
        <taxon>Alveolata</taxon>
        <taxon>Ciliophora</taxon>
        <taxon>Intramacronucleata</taxon>
        <taxon>Oligohymenophorea</taxon>
        <taxon>Peniculida</taxon>
        <taxon>Parameciidae</taxon>
        <taxon>Paramecium</taxon>
    </lineage>
</organism>
<name>A0A8S1TI57_9CILI</name>
<dbReference type="Proteomes" id="UP000689195">
    <property type="component" value="Unassembled WGS sequence"/>
</dbReference>
<dbReference type="AlphaFoldDB" id="A0A8S1TI57"/>
<dbReference type="EMBL" id="CAJJDO010000020">
    <property type="protein sequence ID" value="CAD8150559.1"/>
    <property type="molecule type" value="Genomic_DNA"/>
</dbReference>
<sequence length="121" mass="14683">MTPGKRSLEIEKQNSIIFLEEAKKSKVYYNIYTIQGNRAKGYYHIYQRRLKAQNLYGIMFPFVSIMIVAEFIVFLQRRDMWQKFNLKEFKINQQIILWQLLMLMILINPLNFIIKLVCSYF</sequence>
<keyword evidence="1" id="KW-0812">Transmembrane</keyword>
<keyword evidence="1" id="KW-1133">Transmembrane helix</keyword>
<feature type="transmembrane region" description="Helical" evidence="1">
    <location>
        <begin position="95"/>
        <end position="118"/>
    </location>
</feature>
<comment type="caution">
    <text evidence="2">The sequence shown here is derived from an EMBL/GenBank/DDBJ whole genome shotgun (WGS) entry which is preliminary data.</text>
</comment>